<organism evidence="2">
    <name type="scientific">Rhizophora mucronata</name>
    <name type="common">Asiatic mangrove</name>
    <dbReference type="NCBI Taxonomy" id="61149"/>
    <lineage>
        <taxon>Eukaryota</taxon>
        <taxon>Viridiplantae</taxon>
        <taxon>Streptophyta</taxon>
        <taxon>Embryophyta</taxon>
        <taxon>Tracheophyta</taxon>
        <taxon>Spermatophyta</taxon>
        <taxon>Magnoliopsida</taxon>
        <taxon>eudicotyledons</taxon>
        <taxon>Gunneridae</taxon>
        <taxon>Pentapetalae</taxon>
        <taxon>rosids</taxon>
        <taxon>fabids</taxon>
        <taxon>Malpighiales</taxon>
        <taxon>Rhizophoraceae</taxon>
        <taxon>Rhizophora</taxon>
    </lineage>
</organism>
<dbReference type="EMBL" id="GGEC01026143">
    <property type="protein sequence ID" value="MBX06627.1"/>
    <property type="molecule type" value="Transcribed_RNA"/>
</dbReference>
<dbReference type="AlphaFoldDB" id="A0A2P2KLN4"/>
<sequence>MNPKTYLCAKTIYCLNLLLALHAAKYGSVLASLAFVWDPWELKGVIGSEIRNVTEKFLQSSVFWHQTYDLPEYLLSRLCSLQQSEEN</sequence>
<evidence type="ECO:0000256" key="1">
    <source>
        <dbReference type="SAM" id="Phobius"/>
    </source>
</evidence>
<reference evidence="2" key="1">
    <citation type="submission" date="2018-02" db="EMBL/GenBank/DDBJ databases">
        <title>Rhizophora mucronata_Transcriptome.</title>
        <authorList>
            <person name="Meera S.P."/>
            <person name="Sreeshan A."/>
            <person name="Augustine A."/>
        </authorList>
    </citation>
    <scope>NUCLEOTIDE SEQUENCE</scope>
    <source>
        <tissue evidence="2">Leaf</tissue>
    </source>
</reference>
<keyword evidence="1" id="KW-1133">Transmembrane helix</keyword>
<name>A0A2P2KLN4_RHIMU</name>
<protein>
    <submittedName>
        <fullName evidence="2">Uncharacterized protein LOC105139634</fullName>
    </submittedName>
</protein>
<evidence type="ECO:0000313" key="2">
    <source>
        <dbReference type="EMBL" id="MBX06627.1"/>
    </source>
</evidence>
<accession>A0A2P2KLN4</accession>
<keyword evidence="1" id="KW-0472">Membrane</keyword>
<proteinExistence type="predicted"/>
<feature type="transmembrane region" description="Helical" evidence="1">
    <location>
        <begin position="12"/>
        <end position="37"/>
    </location>
</feature>
<keyword evidence="1" id="KW-0812">Transmembrane</keyword>